<feature type="transmembrane region" description="Helical" evidence="6">
    <location>
        <begin position="207"/>
        <end position="226"/>
    </location>
</feature>
<evidence type="ECO:0000256" key="2">
    <source>
        <dbReference type="ARBA" id="ARBA00022475"/>
    </source>
</evidence>
<keyword evidence="8" id="KW-1185">Reference proteome</keyword>
<feature type="transmembrane region" description="Helical" evidence="6">
    <location>
        <begin position="174"/>
        <end position="195"/>
    </location>
</feature>
<protein>
    <submittedName>
        <fullName evidence="7">Membrane protein</fullName>
    </submittedName>
</protein>
<dbReference type="PIRSF" id="PIRSF035875">
    <property type="entry name" value="RNase_BN"/>
    <property type="match status" value="1"/>
</dbReference>
<feature type="transmembrane region" description="Helical" evidence="6">
    <location>
        <begin position="131"/>
        <end position="162"/>
    </location>
</feature>
<evidence type="ECO:0000313" key="8">
    <source>
        <dbReference type="Proteomes" id="UP000198752"/>
    </source>
</evidence>
<feature type="transmembrane region" description="Helical" evidence="6">
    <location>
        <begin position="91"/>
        <end position="110"/>
    </location>
</feature>
<evidence type="ECO:0000313" key="7">
    <source>
        <dbReference type="EMBL" id="SFG14468.1"/>
    </source>
</evidence>
<evidence type="ECO:0000256" key="6">
    <source>
        <dbReference type="SAM" id="Phobius"/>
    </source>
</evidence>
<feature type="transmembrane region" description="Helical" evidence="6">
    <location>
        <begin position="246"/>
        <end position="270"/>
    </location>
</feature>
<sequence length="279" mass="31165">MGKIKLKNILLFARLLGKRFIEDHTADLAATLAYYFLLSLFPLFVFLFAIIPYLGLDQTQLISLIGAYLPKEVLTLIHQNLDSVFTKRGSLLSLGVIATLWPASSAINALMRTLNRAYQVKESRSFFLTRLLAMCFTVAMIFAIAMTLAVNVISAGLARILFDHIGLSHTFADMWSVISTLVTFCVIIIIFAFLYRLGPNMKLKMDEVMVGAVIAGTSWQVVSYGFSFYVRYFGNYASTYGTLGGIIVLMLWFYLTAITIIIGGQINAIIHQLKNEPIK</sequence>
<keyword evidence="3 6" id="KW-0812">Transmembrane</keyword>
<dbReference type="OrthoDB" id="9775903at2"/>
<dbReference type="Proteomes" id="UP000198752">
    <property type="component" value="Unassembled WGS sequence"/>
</dbReference>
<dbReference type="GO" id="GO:0005886">
    <property type="term" value="C:plasma membrane"/>
    <property type="evidence" value="ECO:0007669"/>
    <property type="project" value="UniProtKB-SubCell"/>
</dbReference>
<dbReference type="RefSeq" id="WP_093670250.1">
    <property type="nucleotide sequence ID" value="NZ_FOOY01000005.1"/>
</dbReference>
<organism evidence="7 8">
    <name type="scientific">Sporolactobacillus nakayamae</name>
    <dbReference type="NCBI Taxonomy" id="269670"/>
    <lineage>
        <taxon>Bacteria</taxon>
        <taxon>Bacillati</taxon>
        <taxon>Bacillota</taxon>
        <taxon>Bacilli</taxon>
        <taxon>Bacillales</taxon>
        <taxon>Sporolactobacillaceae</taxon>
        <taxon>Sporolactobacillus</taxon>
    </lineage>
</organism>
<evidence type="ECO:0000256" key="1">
    <source>
        <dbReference type="ARBA" id="ARBA00004651"/>
    </source>
</evidence>
<dbReference type="EMBL" id="FOOY01000005">
    <property type="protein sequence ID" value="SFG14468.1"/>
    <property type="molecule type" value="Genomic_DNA"/>
</dbReference>
<dbReference type="NCBIfam" id="TIGR00765">
    <property type="entry name" value="yihY_not_rbn"/>
    <property type="match status" value="1"/>
</dbReference>
<evidence type="ECO:0000256" key="5">
    <source>
        <dbReference type="ARBA" id="ARBA00023136"/>
    </source>
</evidence>
<name>A0A1I2PEF3_9BACL</name>
<reference evidence="8" key="1">
    <citation type="submission" date="2016-10" db="EMBL/GenBank/DDBJ databases">
        <authorList>
            <person name="Varghese N."/>
            <person name="Submissions S."/>
        </authorList>
    </citation>
    <scope>NUCLEOTIDE SEQUENCE [LARGE SCALE GENOMIC DNA]</scope>
    <source>
        <strain evidence="8">ATCC 700379</strain>
    </source>
</reference>
<accession>A0A1I2PEF3</accession>
<dbReference type="STRING" id="269670.SAMN02982927_00769"/>
<evidence type="ECO:0000256" key="4">
    <source>
        <dbReference type="ARBA" id="ARBA00022989"/>
    </source>
</evidence>
<dbReference type="PANTHER" id="PTHR30213">
    <property type="entry name" value="INNER MEMBRANE PROTEIN YHJD"/>
    <property type="match status" value="1"/>
</dbReference>
<comment type="subcellular location">
    <subcellularLocation>
        <location evidence="1">Cell membrane</location>
        <topology evidence="1">Multi-pass membrane protein</topology>
    </subcellularLocation>
</comment>
<gene>
    <name evidence="7" type="ORF">SAMN02982927_00769</name>
</gene>
<keyword evidence="5 6" id="KW-0472">Membrane</keyword>
<keyword evidence="4 6" id="KW-1133">Transmembrane helix</keyword>
<dbReference type="PANTHER" id="PTHR30213:SF0">
    <property type="entry name" value="UPF0761 MEMBRANE PROTEIN YIHY"/>
    <property type="match status" value="1"/>
</dbReference>
<evidence type="ECO:0000256" key="3">
    <source>
        <dbReference type="ARBA" id="ARBA00022692"/>
    </source>
</evidence>
<dbReference type="AlphaFoldDB" id="A0A1I2PEF3"/>
<keyword evidence="2" id="KW-1003">Cell membrane</keyword>
<proteinExistence type="predicted"/>
<dbReference type="InterPro" id="IPR017039">
    <property type="entry name" value="Virul_fac_BrkB"/>
</dbReference>
<feature type="transmembrane region" description="Helical" evidence="6">
    <location>
        <begin position="32"/>
        <end position="54"/>
    </location>
</feature>
<dbReference type="Pfam" id="PF03631">
    <property type="entry name" value="Virul_fac_BrkB"/>
    <property type="match status" value="1"/>
</dbReference>